<proteinExistence type="predicted"/>
<dbReference type="AlphaFoldDB" id="A0A811LDP6"/>
<feature type="compositionally biased region" description="Low complexity" evidence="1">
    <location>
        <begin position="60"/>
        <end position="79"/>
    </location>
</feature>
<evidence type="ECO:0000256" key="2">
    <source>
        <dbReference type="SAM" id="Phobius"/>
    </source>
</evidence>
<dbReference type="Proteomes" id="UP000783686">
    <property type="component" value="Unassembled WGS sequence"/>
</dbReference>
<dbReference type="EMBL" id="CAJFCW020000006">
    <property type="protein sequence ID" value="CAG9123365.1"/>
    <property type="molecule type" value="Genomic_DNA"/>
</dbReference>
<protein>
    <submittedName>
        <fullName evidence="3">Uncharacterized protein</fullName>
    </submittedName>
</protein>
<evidence type="ECO:0000313" key="4">
    <source>
        <dbReference type="Proteomes" id="UP000614601"/>
    </source>
</evidence>
<sequence>MSSANLTFRCSLKIRPVEKRKPNFWTMYMLISYSFVTILTVSYWAVGCGGKKAPPPDAATPPAGGAPPAGAPAGDAPPA</sequence>
<organism evidence="3 4">
    <name type="scientific">Bursaphelenchus okinawaensis</name>
    <dbReference type="NCBI Taxonomy" id="465554"/>
    <lineage>
        <taxon>Eukaryota</taxon>
        <taxon>Metazoa</taxon>
        <taxon>Ecdysozoa</taxon>
        <taxon>Nematoda</taxon>
        <taxon>Chromadorea</taxon>
        <taxon>Rhabditida</taxon>
        <taxon>Tylenchina</taxon>
        <taxon>Tylenchomorpha</taxon>
        <taxon>Aphelenchoidea</taxon>
        <taxon>Aphelenchoididae</taxon>
        <taxon>Bursaphelenchus</taxon>
    </lineage>
</organism>
<keyword evidence="2" id="KW-0812">Transmembrane</keyword>
<keyword evidence="2" id="KW-1133">Transmembrane helix</keyword>
<evidence type="ECO:0000256" key="1">
    <source>
        <dbReference type="SAM" id="MobiDB-lite"/>
    </source>
</evidence>
<dbReference type="Proteomes" id="UP000614601">
    <property type="component" value="Unassembled WGS sequence"/>
</dbReference>
<feature type="transmembrane region" description="Helical" evidence="2">
    <location>
        <begin position="25"/>
        <end position="46"/>
    </location>
</feature>
<reference evidence="3" key="1">
    <citation type="submission" date="2020-09" db="EMBL/GenBank/DDBJ databases">
        <authorList>
            <person name="Kikuchi T."/>
        </authorList>
    </citation>
    <scope>NUCLEOTIDE SEQUENCE</scope>
    <source>
        <strain evidence="3">SH1</strain>
    </source>
</reference>
<evidence type="ECO:0000313" key="3">
    <source>
        <dbReference type="EMBL" id="CAD5227548.1"/>
    </source>
</evidence>
<gene>
    <name evidence="3" type="ORF">BOKJ2_LOCUS12228</name>
</gene>
<accession>A0A811LDP6</accession>
<keyword evidence="2" id="KW-0472">Membrane</keyword>
<feature type="region of interest" description="Disordered" evidence="1">
    <location>
        <begin position="53"/>
        <end position="79"/>
    </location>
</feature>
<keyword evidence="4" id="KW-1185">Reference proteome</keyword>
<comment type="caution">
    <text evidence="3">The sequence shown here is derived from an EMBL/GenBank/DDBJ whole genome shotgun (WGS) entry which is preliminary data.</text>
</comment>
<name>A0A811LDP6_9BILA</name>
<dbReference type="EMBL" id="CAJFDH010000006">
    <property type="protein sequence ID" value="CAD5227548.1"/>
    <property type="molecule type" value="Genomic_DNA"/>
</dbReference>